<dbReference type="EMBL" id="CM045761">
    <property type="protein sequence ID" value="KAI8015844.1"/>
    <property type="molecule type" value="Genomic_DNA"/>
</dbReference>
<gene>
    <name evidence="1" type="ORF">LOK49_LG05G03349</name>
</gene>
<organism evidence="1 2">
    <name type="scientific">Camellia lanceoleosa</name>
    <dbReference type="NCBI Taxonomy" id="1840588"/>
    <lineage>
        <taxon>Eukaryota</taxon>
        <taxon>Viridiplantae</taxon>
        <taxon>Streptophyta</taxon>
        <taxon>Embryophyta</taxon>
        <taxon>Tracheophyta</taxon>
        <taxon>Spermatophyta</taxon>
        <taxon>Magnoliopsida</taxon>
        <taxon>eudicotyledons</taxon>
        <taxon>Gunneridae</taxon>
        <taxon>Pentapetalae</taxon>
        <taxon>asterids</taxon>
        <taxon>Ericales</taxon>
        <taxon>Theaceae</taxon>
        <taxon>Camellia</taxon>
    </lineage>
</organism>
<sequence length="159" mass="18225">MLANSMFSVEFLLNDIGNLIFLTSEGLILWESFQSPTDTLFLYQPLTRNTKLVSSRSQTNYSSGFYKLFFDDVNILRLLYVGPDLSSMYWPDPPLNSREAERSSYNSSRITVFNSSGHFKSIDGFRFTVADSGIGIQRRLTMDHDGNIRMYSLDEKSKI</sequence>
<name>A0ACC0HS09_9ERIC</name>
<evidence type="ECO:0000313" key="2">
    <source>
        <dbReference type="Proteomes" id="UP001060215"/>
    </source>
</evidence>
<keyword evidence="1" id="KW-0675">Receptor</keyword>
<evidence type="ECO:0000313" key="1">
    <source>
        <dbReference type="EMBL" id="KAI8015844.1"/>
    </source>
</evidence>
<accession>A0ACC0HS09</accession>
<keyword evidence="1" id="KW-0418">Kinase</keyword>
<protein>
    <submittedName>
        <fullName evidence="1">Receptor protein kinase ZmPK1</fullName>
    </submittedName>
</protein>
<keyword evidence="2" id="KW-1185">Reference proteome</keyword>
<keyword evidence="1" id="KW-0808">Transferase</keyword>
<reference evidence="1 2" key="1">
    <citation type="journal article" date="2022" name="Plant J.">
        <title>Chromosome-level genome of Camellia lanceoleosa provides a valuable resource for understanding genome evolution and self-incompatibility.</title>
        <authorList>
            <person name="Gong W."/>
            <person name="Xiao S."/>
            <person name="Wang L."/>
            <person name="Liao Z."/>
            <person name="Chang Y."/>
            <person name="Mo W."/>
            <person name="Hu G."/>
            <person name="Li W."/>
            <person name="Zhao G."/>
            <person name="Zhu H."/>
            <person name="Hu X."/>
            <person name="Ji K."/>
            <person name="Xiang X."/>
            <person name="Song Q."/>
            <person name="Yuan D."/>
            <person name="Jin S."/>
            <person name="Zhang L."/>
        </authorList>
    </citation>
    <scope>NUCLEOTIDE SEQUENCE [LARGE SCALE GENOMIC DNA]</scope>
    <source>
        <strain evidence="1">SQ_2022a</strain>
    </source>
</reference>
<comment type="caution">
    <text evidence="1">The sequence shown here is derived from an EMBL/GenBank/DDBJ whole genome shotgun (WGS) entry which is preliminary data.</text>
</comment>
<dbReference type="Proteomes" id="UP001060215">
    <property type="component" value="Chromosome 4"/>
</dbReference>
<proteinExistence type="predicted"/>